<evidence type="ECO:0000313" key="3">
    <source>
        <dbReference type="Proteomes" id="UP001519460"/>
    </source>
</evidence>
<dbReference type="Proteomes" id="UP001519460">
    <property type="component" value="Unassembled WGS sequence"/>
</dbReference>
<name>A0ABD0KZ77_9CAEN</name>
<accession>A0ABD0KZ77</accession>
<evidence type="ECO:0000256" key="1">
    <source>
        <dbReference type="SAM" id="MobiDB-lite"/>
    </source>
</evidence>
<organism evidence="2 3">
    <name type="scientific">Batillaria attramentaria</name>
    <dbReference type="NCBI Taxonomy" id="370345"/>
    <lineage>
        <taxon>Eukaryota</taxon>
        <taxon>Metazoa</taxon>
        <taxon>Spiralia</taxon>
        <taxon>Lophotrochozoa</taxon>
        <taxon>Mollusca</taxon>
        <taxon>Gastropoda</taxon>
        <taxon>Caenogastropoda</taxon>
        <taxon>Sorbeoconcha</taxon>
        <taxon>Cerithioidea</taxon>
        <taxon>Batillariidae</taxon>
        <taxon>Batillaria</taxon>
    </lineage>
</organism>
<dbReference type="EMBL" id="JACVVK020000103">
    <property type="protein sequence ID" value="KAK7492421.1"/>
    <property type="molecule type" value="Genomic_DNA"/>
</dbReference>
<reference evidence="2 3" key="1">
    <citation type="journal article" date="2023" name="Sci. Data">
        <title>Genome assembly of the Korean intertidal mud-creeper Batillaria attramentaria.</title>
        <authorList>
            <person name="Patra A.K."/>
            <person name="Ho P.T."/>
            <person name="Jun S."/>
            <person name="Lee S.J."/>
            <person name="Kim Y."/>
            <person name="Won Y.J."/>
        </authorList>
    </citation>
    <scope>NUCLEOTIDE SEQUENCE [LARGE SCALE GENOMIC DNA]</scope>
    <source>
        <strain evidence="2">Wonlab-2016</strain>
    </source>
</reference>
<keyword evidence="3" id="KW-1185">Reference proteome</keyword>
<comment type="caution">
    <text evidence="2">The sequence shown here is derived from an EMBL/GenBank/DDBJ whole genome shotgun (WGS) entry which is preliminary data.</text>
</comment>
<sequence>MLRCRAGNHAGRTVHMEWFSTGTMEQKWRSENHLARSTLRLSLSMLQSASQRGQVAILSEHDEARENKQRSSVSMMKPERTSSDPQ</sequence>
<feature type="region of interest" description="Disordered" evidence="1">
    <location>
        <begin position="60"/>
        <end position="86"/>
    </location>
</feature>
<proteinExistence type="predicted"/>
<gene>
    <name evidence="2" type="ORF">BaRGS_00016294</name>
</gene>
<evidence type="ECO:0000313" key="2">
    <source>
        <dbReference type="EMBL" id="KAK7492421.1"/>
    </source>
</evidence>
<evidence type="ECO:0008006" key="4">
    <source>
        <dbReference type="Google" id="ProtNLM"/>
    </source>
</evidence>
<dbReference type="AlphaFoldDB" id="A0ABD0KZ77"/>
<feature type="compositionally biased region" description="Basic and acidic residues" evidence="1">
    <location>
        <begin position="77"/>
        <end position="86"/>
    </location>
</feature>
<protein>
    <recommendedName>
        <fullName evidence="4">Ig-like domain-containing protein</fullName>
    </recommendedName>
</protein>
<feature type="compositionally biased region" description="Basic and acidic residues" evidence="1">
    <location>
        <begin position="60"/>
        <end position="69"/>
    </location>
</feature>